<dbReference type="AlphaFoldDB" id="A0A3P6FZX9"/>
<sequence length="1212" mass="130665">RGSVIKRHDILISSSIESSHLISTLCCLLSLLSFCTERMVASAFLPELWTEILIPVCAVVGIVFSLFQWFIVSRVKVSGDQGASSSSGGAKNGYDDYLIEEEEGVNDQSVVAKCAEIQTAISEGATSFLFTEYQYVGVFMVFFAAIIFVFLGSVEGFSTESKPCTYDSTKTCKPALATAAFSTIAFILGAVTSVLSGFLGMKIATYANARTTLEARKGVGKAFIVAFRSGAVMGFLLAASGLLVLYITINVFKIYYGDDWEGLFEAITGYGLGGSSMALFGRVGGGIYTKAADVGADLVGKIERNIPEDDPRNPAVIADNVGDNVGDIAGMGSDLFGSYAEASCAALVVASISSFGINHDFTAMCYPLLISSMGILVCLITTLFATDFFEIKAVKEIEPALKNQLIISTAIMTVGIAVVSWVGLPSSFTIFNFGTQKVVQNWQLFLCVCVGLWAGLIIGFVTEYYTSNAYSPVQDVADSCRTGAATNVIFGLALGYKSVIIPIFAIAISIFVSFSFAAMYGVAVAALGMLSTIATGLAIDAYGPISDNAGGIAEMAGMSHRIRERTDALDAAGNTTAAIGKGFAIGSAALVSLALFGAFVSRAGVHTVDVLTPKVIIGLLVGAMLPYWFSAMTMKSVGSAALKMVEEVRRQFNTIPGLMEGTAKPDYATCVKISTDASIKEMIPPGCLVMLTPLIVGFFFGVETLSGVLAGSLVSGVQIAISASNTGGAWDNAKKYIEAGVSEHAKSLGPKGSEPHKAAVIGDTIGDPLKDTSGPSLNILIKLMAVESLVFAPFFATHGGILFNHTLHQLPSHPGLSLPFIRSSSSSPHIASLLLPQVVALHTHSSNHHKSLLHHHHRHHTMLLHFSPTKPLFSPPNLRRNPPAIAISPPRSLRIRAIDAAQIFDYETQLKSEYRKSSALKIAVLGFGNFGQFLSKTLVRHGHDLITHSRSDYSSAASSIGARFFHNPHDLCEQHPDVVLLCTSILSTESVLRSFPFQRLRRSTLFVDVLSVKEFPKTLFLKYLPKEFDILCTHPMFGPESGKHSWSGLPFVYDKVRIGGEDSRHERCDKFLKVFESEGCRMVEMSCEEHDKHAAGSQFVTHTMGRVLEKFGVESSPINTKGYETLLDLVENTSSDSFELYYGLFMYNQNALEQLERLDMAFESIKKELFGRLHQVYRKQMFGGGEGKKTEQKLLNDGVVRVKEESSSSSSS</sequence>
<evidence type="ECO:0000256" key="5">
    <source>
        <dbReference type="ARBA" id="ARBA00022842"/>
    </source>
</evidence>
<comment type="subcellular location">
    <subcellularLocation>
        <location evidence="1">Endomembrane system</location>
        <topology evidence="1">Multi-pass membrane protein</topology>
    </subcellularLocation>
</comment>
<evidence type="ECO:0000256" key="1">
    <source>
        <dbReference type="ARBA" id="ARBA00004127"/>
    </source>
</evidence>
<feature type="region of interest" description="Disordered" evidence="11">
    <location>
        <begin position="1186"/>
        <end position="1212"/>
    </location>
</feature>
<dbReference type="SUPFAM" id="SSF51735">
    <property type="entry name" value="NAD(P)-binding Rossmann-fold domains"/>
    <property type="match status" value="1"/>
</dbReference>
<dbReference type="Pfam" id="PF02153">
    <property type="entry name" value="PDH_N"/>
    <property type="match status" value="1"/>
</dbReference>
<evidence type="ECO:0000256" key="11">
    <source>
        <dbReference type="SAM" id="MobiDB-lite"/>
    </source>
</evidence>
<feature type="transmembrane region" description="Helical" evidence="12">
    <location>
        <begin position="405"/>
        <end position="424"/>
    </location>
</feature>
<gene>
    <name evidence="14" type="ORF">BOLC8T52027H</name>
</gene>
<keyword evidence="3" id="KW-0813">Transport</keyword>
<evidence type="ECO:0000256" key="2">
    <source>
        <dbReference type="ARBA" id="ARBA00013242"/>
    </source>
</evidence>
<feature type="transmembrane region" description="Helical" evidence="12">
    <location>
        <begin position="364"/>
        <end position="385"/>
    </location>
</feature>
<dbReference type="NCBIfam" id="NF001960">
    <property type="entry name" value="PRK00733.3-5"/>
    <property type="match status" value="1"/>
</dbReference>
<evidence type="ECO:0000256" key="4">
    <source>
        <dbReference type="ARBA" id="ARBA00022692"/>
    </source>
</evidence>
<dbReference type="SUPFAM" id="SSF48179">
    <property type="entry name" value="6-phosphogluconate dehydrogenase C-terminal domain-like"/>
    <property type="match status" value="1"/>
</dbReference>
<evidence type="ECO:0000256" key="3">
    <source>
        <dbReference type="ARBA" id="ARBA00022448"/>
    </source>
</evidence>
<dbReference type="PANTHER" id="PTHR31998">
    <property type="entry name" value="K(+)-INSENSITIVE PYROPHOSPHATE-ENERGIZED PROTON PUMP"/>
    <property type="match status" value="1"/>
</dbReference>
<dbReference type="GO" id="GO:0006571">
    <property type="term" value="P:tyrosine biosynthetic process"/>
    <property type="evidence" value="ECO:0007669"/>
    <property type="project" value="InterPro"/>
</dbReference>
<feature type="non-terminal residue" evidence="14">
    <location>
        <position position="1"/>
    </location>
</feature>
<evidence type="ECO:0000256" key="12">
    <source>
        <dbReference type="SAM" id="Phobius"/>
    </source>
</evidence>
<feature type="transmembrane region" description="Helical" evidence="12">
    <location>
        <begin position="21"/>
        <end position="40"/>
    </location>
</feature>
<accession>A0A3P6FZX9</accession>
<keyword evidence="8" id="KW-0560">Oxidoreductase</keyword>
<dbReference type="HAMAP" id="MF_01129">
    <property type="entry name" value="PPase_energized_pump"/>
    <property type="match status" value="1"/>
</dbReference>
<evidence type="ECO:0000256" key="7">
    <source>
        <dbReference type="ARBA" id="ARBA00022989"/>
    </source>
</evidence>
<keyword evidence="10 12" id="KW-0472">Membrane</keyword>
<dbReference type="InterPro" id="IPR004131">
    <property type="entry name" value="PPase-energised_H-pump"/>
</dbReference>
<proteinExistence type="inferred from homology"/>
<dbReference type="InterPro" id="IPR008927">
    <property type="entry name" value="6-PGluconate_DH-like_C_sf"/>
</dbReference>
<feature type="transmembrane region" description="Helical" evidence="12">
    <location>
        <begin position="336"/>
        <end position="357"/>
    </location>
</feature>
<dbReference type="GO" id="GO:0009678">
    <property type="term" value="F:diphosphate hydrolysis-driven proton transmembrane transporter activity"/>
    <property type="evidence" value="ECO:0007669"/>
    <property type="project" value="UniProtKB-EC"/>
</dbReference>
<feature type="transmembrane region" description="Helical" evidence="12">
    <location>
        <begin position="444"/>
        <end position="465"/>
    </location>
</feature>
<evidence type="ECO:0000256" key="9">
    <source>
        <dbReference type="ARBA" id="ARBA00023065"/>
    </source>
</evidence>
<dbReference type="GO" id="GO:0004427">
    <property type="term" value="F:inorganic diphosphate phosphatase activity"/>
    <property type="evidence" value="ECO:0007669"/>
    <property type="project" value="InterPro"/>
</dbReference>
<protein>
    <recommendedName>
        <fullName evidence="2">H(+)-exporting diphosphatase</fullName>
        <ecNumber evidence="2">7.1.3.1</ecNumber>
    </recommendedName>
</protein>
<evidence type="ECO:0000313" key="14">
    <source>
        <dbReference type="EMBL" id="VDD58798.1"/>
    </source>
</evidence>
<feature type="transmembrane region" description="Helical" evidence="12">
    <location>
        <begin position="611"/>
        <end position="629"/>
    </location>
</feature>
<dbReference type="InterPro" id="IPR046826">
    <property type="entry name" value="PDH_N"/>
</dbReference>
<feature type="transmembrane region" description="Helical" evidence="12">
    <location>
        <begin position="135"/>
        <end position="154"/>
    </location>
</feature>
<feature type="compositionally biased region" description="Basic and acidic residues" evidence="11">
    <location>
        <begin position="1186"/>
        <end position="1206"/>
    </location>
</feature>
<dbReference type="GO" id="GO:0012505">
    <property type="term" value="C:endomembrane system"/>
    <property type="evidence" value="ECO:0007669"/>
    <property type="project" value="UniProtKB-SubCell"/>
</dbReference>
<feature type="transmembrane region" description="Helical" evidence="12">
    <location>
        <begin position="222"/>
        <end position="249"/>
    </location>
</feature>
<dbReference type="NCBIfam" id="TIGR01104">
    <property type="entry name" value="V_PPase"/>
    <property type="match status" value="1"/>
</dbReference>
<dbReference type="GO" id="GO:0070403">
    <property type="term" value="F:NAD+ binding"/>
    <property type="evidence" value="ECO:0007669"/>
    <property type="project" value="InterPro"/>
</dbReference>
<keyword evidence="5" id="KW-0460">Magnesium</keyword>
<dbReference type="EMBL" id="LR031879">
    <property type="protein sequence ID" value="VDD58798.1"/>
    <property type="molecule type" value="Genomic_DNA"/>
</dbReference>
<evidence type="ECO:0000259" key="13">
    <source>
        <dbReference type="PROSITE" id="PS51176"/>
    </source>
</evidence>
<dbReference type="GO" id="GO:0016020">
    <property type="term" value="C:membrane"/>
    <property type="evidence" value="ECO:0007669"/>
    <property type="project" value="InterPro"/>
</dbReference>
<dbReference type="GO" id="GO:0004665">
    <property type="term" value="F:prephenate dehydrogenase (NADP+) activity"/>
    <property type="evidence" value="ECO:0007669"/>
    <property type="project" value="InterPro"/>
</dbReference>
<feature type="transmembrane region" description="Helical" evidence="12">
    <location>
        <begin position="52"/>
        <end position="72"/>
    </location>
</feature>
<evidence type="ECO:0000256" key="6">
    <source>
        <dbReference type="ARBA" id="ARBA00022967"/>
    </source>
</evidence>
<feature type="transmembrane region" description="Helical" evidence="12">
    <location>
        <begin position="499"/>
        <end position="527"/>
    </location>
</feature>
<keyword evidence="4 12" id="KW-0812">Transmembrane</keyword>
<dbReference type="PROSITE" id="PS51176">
    <property type="entry name" value="PDH_ADH"/>
    <property type="match status" value="1"/>
</dbReference>
<dbReference type="InterPro" id="IPR059064">
    <property type="entry name" value="TYRAAT2_C"/>
</dbReference>
<dbReference type="GO" id="GO:0008977">
    <property type="term" value="F:prephenate dehydrogenase (NAD+) activity"/>
    <property type="evidence" value="ECO:0007669"/>
    <property type="project" value="InterPro"/>
</dbReference>
<dbReference type="Pfam" id="PF03030">
    <property type="entry name" value="H_PPase"/>
    <property type="match status" value="1"/>
</dbReference>
<feature type="transmembrane region" description="Helical" evidence="12">
    <location>
        <begin position="583"/>
        <end position="605"/>
    </location>
</feature>
<evidence type="ECO:0000256" key="8">
    <source>
        <dbReference type="ARBA" id="ARBA00023002"/>
    </source>
</evidence>
<dbReference type="InterPro" id="IPR036291">
    <property type="entry name" value="NAD(P)-bd_dom_sf"/>
</dbReference>
<keyword evidence="6" id="KW-1278">Translocase</keyword>
<dbReference type="Gene3D" id="3.40.50.720">
    <property type="entry name" value="NAD(P)-binding Rossmann-like Domain"/>
    <property type="match status" value="1"/>
</dbReference>
<organism evidence="14">
    <name type="scientific">Brassica oleracea</name>
    <name type="common">Wild cabbage</name>
    <dbReference type="NCBI Taxonomy" id="3712"/>
    <lineage>
        <taxon>Eukaryota</taxon>
        <taxon>Viridiplantae</taxon>
        <taxon>Streptophyta</taxon>
        <taxon>Embryophyta</taxon>
        <taxon>Tracheophyta</taxon>
        <taxon>Spermatophyta</taxon>
        <taxon>Magnoliopsida</taxon>
        <taxon>eudicotyledons</taxon>
        <taxon>Gunneridae</taxon>
        <taxon>Pentapetalae</taxon>
        <taxon>rosids</taxon>
        <taxon>malvids</taxon>
        <taxon>Brassicales</taxon>
        <taxon>Brassicaceae</taxon>
        <taxon>Brassiceae</taxon>
        <taxon>Brassica</taxon>
    </lineage>
</organism>
<evidence type="ECO:0000256" key="10">
    <source>
        <dbReference type="ARBA" id="ARBA00023136"/>
    </source>
</evidence>
<feature type="domain" description="Prephenate/arogenate dehydrogenase" evidence="13">
    <location>
        <begin position="920"/>
        <end position="1197"/>
    </location>
</feature>
<reference evidence="14" key="1">
    <citation type="submission" date="2018-11" db="EMBL/GenBank/DDBJ databases">
        <authorList>
            <consortium name="Genoscope - CEA"/>
            <person name="William W."/>
        </authorList>
    </citation>
    <scope>NUCLEOTIDE SEQUENCE</scope>
</reference>
<dbReference type="InterPro" id="IPR003099">
    <property type="entry name" value="Prephen_DH"/>
</dbReference>
<feature type="transmembrane region" description="Helical" evidence="12">
    <location>
        <begin position="682"/>
        <end position="702"/>
    </location>
</feature>
<keyword evidence="9" id="KW-0406">Ion transport</keyword>
<dbReference type="Pfam" id="PF26213">
    <property type="entry name" value="TYRAAT1_C"/>
    <property type="match status" value="1"/>
</dbReference>
<keyword evidence="7 12" id="KW-1133">Transmembrane helix</keyword>
<name>A0A3P6FZX9_BRAOL</name>
<feature type="transmembrane region" description="Helical" evidence="12">
    <location>
        <begin position="174"/>
        <end position="201"/>
    </location>
</feature>
<dbReference type="EC" id="7.1.3.1" evidence="2"/>